<dbReference type="InterPro" id="IPR020613">
    <property type="entry name" value="Thiolase_CS"/>
</dbReference>
<dbReference type="InterPro" id="IPR020616">
    <property type="entry name" value="Thiolase_N"/>
</dbReference>
<dbReference type="PANTHER" id="PTHR42870:SF1">
    <property type="entry name" value="NON-SPECIFIC LIPID-TRANSFER PROTEIN-LIKE 2"/>
    <property type="match status" value="1"/>
</dbReference>
<feature type="domain" description="Thiolase N-terminal" evidence="7">
    <location>
        <begin position="12"/>
        <end position="248"/>
    </location>
</feature>
<dbReference type="GO" id="GO:0016747">
    <property type="term" value="F:acyltransferase activity, transferring groups other than amino-acyl groups"/>
    <property type="evidence" value="ECO:0007669"/>
    <property type="project" value="InterPro"/>
</dbReference>
<keyword evidence="4" id="KW-0445">Lipid transport</keyword>
<dbReference type="Pfam" id="PF00108">
    <property type="entry name" value="Thiolase_N"/>
    <property type="match status" value="1"/>
</dbReference>
<dbReference type="PROSITE" id="PS00737">
    <property type="entry name" value="THIOLASE_2"/>
    <property type="match status" value="1"/>
</dbReference>
<reference evidence="9 10" key="1">
    <citation type="submission" date="2018-12" db="EMBL/GenBank/DDBJ databases">
        <authorList>
            <consortium name="Pathogen Informatics"/>
        </authorList>
    </citation>
    <scope>NUCLEOTIDE SEQUENCE [LARGE SCALE GENOMIC DNA]</scope>
    <source>
        <strain evidence="9 10">NCTC10485</strain>
    </source>
</reference>
<keyword evidence="2" id="KW-0813">Transport</keyword>
<evidence type="ECO:0000259" key="7">
    <source>
        <dbReference type="Pfam" id="PF00108"/>
    </source>
</evidence>
<dbReference type="InterPro" id="IPR055140">
    <property type="entry name" value="Thiolase_C_2"/>
</dbReference>
<proteinExistence type="predicted"/>
<dbReference type="OrthoDB" id="9785768at2"/>
<evidence type="ECO:0000313" key="9">
    <source>
        <dbReference type="EMBL" id="VEG48440.1"/>
    </source>
</evidence>
<dbReference type="Pfam" id="PF22691">
    <property type="entry name" value="Thiolase_C_1"/>
    <property type="match status" value="1"/>
</dbReference>
<dbReference type="EC" id="2.3.1.176" evidence="1"/>
<evidence type="ECO:0000256" key="4">
    <source>
        <dbReference type="ARBA" id="ARBA00023055"/>
    </source>
</evidence>
<dbReference type="PANTHER" id="PTHR42870">
    <property type="entry name" value="ACETYL-COA C-ACETYLTRANSFERASE"/>
    <property type="match status" value="1"/>
</dbReference>
<protein>
    <recommendedName>
        <fullName evidence="1">propanoyl-CoA C-acyltransferase</fullName>
        <ecNumber evidence="1">2.3.1.176</ecNumber>
    </recommendedName>
    <alternativeName>
        <fullName evidence="6">Propanoyl-CoA C-acyltransferase</fullName>
    </alternativeName>
</protein>
<dbReference type="EMBL" id="LR134355">
    <property type="protein sequence ID" value="VEG48440.1"/>
    <property type="molecule type" value="Genomic_DNA"/>
</dbReference>
<dbReference type="Gene3D" id="3.40.47.10">
    <property type="match status" value="1"/>
</dbReference>
<accession>A0A448I7R2</accession>
<keyword evidence="5" id="KW-0446">Lipid-binding</keyword>
<gene>
    <name evidence="9" type="primary">pcaF_2</name>
    <name evidence="9" type="ORF">NCTC10485_02734</name>
</gene>
<evidence type="ECO:0000259" key="8">
    <source>
        <dbReference type="Pfam" id="PF22691"/>
    </source>
</evidence>
<dbReference type="CDD" id="cd00829">
    <property type="entry name" value="SCP-x_thiolase"/>
    <property type="match status" value="1"/>
</dbReference>
<evidence type="ECO:0000256" key="5">
    <source>
        <dbReference type="ARBA" id="ARBA00023121"/>
    </source>
</evidence>
<dbReference type="GO" id="GO:0008289">
    <property type="term" value="F:lipid binding"/>
    <property type="evidence" value="ECO:0007669"/>
    <property type="project" value="UniProtKB-KW"/>
</dbReference>
<dbReference type="GO" id="GO:0006869">
    <property type="term" value="P:lipid transport"/>
    <property type="evidence" value="ECO:0007669"/>
    <property type="project" value="UniProtKB-KW"/>
</dbReference>
<name>A0A448I7R2_MYCCI</name>
<keyword evidence="10" id="KW-1185">Reference proteome</keyword>
<feature type="domain" description="Thiolase C-terminal" evidence="8">
    <location>
        <begin position="286"/>
        <end position="404"/>
    </location>
</feature>
<dbReference type="InterPro" id="IPR002155">
    <property type="entry name" value="Thiolase"/>
</dbReference>
<evidence type="ECO:0000256" key="6">
    <source>
        <dbReference type="ARBA" id="ARBA00032316"/>
    </source>
</evidence>
<evidence type="ECO:0000256" key="2">
    <source>
        <dbReference type="ARBA" id="ARBA00022448"/>
    </source>
</evidence>
<evidence type="ECO:0000256" key="1">
    <source>
        <dbReference type="ARBA" id="ARBA00012352"/>
    </source>
</evidence>
<sequence>MDAYILGVYATGVGKFTDKGPKDLTREAYLGVLADAKLAVTDAIGAAWFSNMLMENQGQPYLKGQLCFTPLVNDGLFPRGAPVTNVEGGCAAGSQAFGNALREVQSGHSDVALAIGVEKMVDPENPRAALRGMEGALDWLDPQSWRDLYARTAVANGMKFETAPERSLAMDLYGMWAHTHMRAYGTTAEQLAIAAAKNHNNSVHNPRAQYRFPLTVPQVLKDRMVSDPLTRAMCAPVGDGAAAVLICSQSYLDNCAAEVRRRAVRIRASEVACGVFDASWEDDRAPVIAGRRAFRSAGLTPADIDLVELHDASSFAEIHILEDLGFCGRGEGGAFTASGATAIGGELPVNPSGGLVSRGHPIGATGLMMLNEISIQLRGEAGGNAVVDPRFGLAENGGGVIGNDNAVCAVTILERPDR</sequence>
<evidence type="ECO:0000313" key="10">
    <source>
        <dbReference type="Proteomes" id="UP000282551"/>
    </source>
</evidence>
<dbReference type="PIRSF" id="PIRSF000429">
    <property type="entry name" value="Ac-CoA_Ac_transf"/>
    <property type="match status" value="1"/>
</dbReference>
<dbReference type="SUPFAM" id="SSF53901">
    <property type="entry name" value="Thiolase-like"/>
    <property type="match status" value="2"/>
</dbReference>
<dbReference type="InterPro" id="IPR016039">
    <property type="entry name" value="Thiolase-like"/>
</dbReference>
<dbReference type="RefSeq" id="WP_126334237.1">
    <property type="nucleotide sequence ID" value="NZ_AP022604.1"/>
</dbReference>
<keyword evidence="3 9" id="KW-0808">Transferase</keyword>
<dbReference type="Proteomes" id="UP000282551">
    <property type="component" value="Chromosome"/>
</dbReference>
<keyword evidence="9" id="KW-0012">Acyltransferase</keyword>
<dbReference type="AlphaFoldDB" id="A0A448I7R2"/>
<evidence type="ECO:0000256" key="3">
    <source>
        <dbReference type="ARBA" id="ARBA00022679"/>
    </source>
</evidence>
<organism evidence="9 10">
    <name type="scientific">Mycolicibacterium chitae</name>
    <name type="common">Mycobacterium chitae</name>
    <dbReference type="NCBI Taxonomy" id="1792"/>
    <lineage>
        <taxon>Bacteria</taxon>
        <taxon>Bacillati</taxon>
        <taxon>Actinomycetota</taxon>
        <taxon>Actinomycetes</taxon>
        <taxon>Mycobacteriales</taxon>
        <taxon>Mycobacteriaceae</taxon>
        <taxon>Mycolicibacterium</taxon>
    </lineage>
</organism>